<keyword evidence="1" id="KW-0472">Membrane</keyword>
<accession>A0A4V5TS33</accession>
<protein>
    <submittedName>
        <fullName evidence="2">Uncharacterized protein</fullName>
    </submittedName>
</protein>
<keyword evidence="1" id="KW-1133">Transmembrane helix</keyword>
<dbReference type="Proteomes" id="UP000305524">
    <property type="component" value="Unassembled WGS sequence"/>
</dbReference>
<dbReference type="RefSeq" id="WP_137057808.1">
    <property type="nucleotide sequence ID" value="NZ_SZOD01000297.1"/>
</dbReference>
<gene>
    <name evidence="2" type="ORF">FC701_13680</name>
</gene>
<evidence type="ECO:0000313" key="2">
    <source>
        <dbReference type="EMBL" id="TKI84503.1"/>
    </source>
</evidence>
<dbReference type="EMBL" id="SZOD01000297">
    <property type="protein sequence ID" value="TKI84503.1"/>
    <property type="molecule type" value="Genomic_DNA"/>
</dbReference>
<evidence type="ECO:0000313" key="3">
    <source>
        <dbReference type="Proteomes" id="UP000305524"/>
    </source>
</evidence>
<feature type="transmembrane region" description="Helical" evidence="1">
    <location>
        <begin position="20"/>
        <end position="40"/>
    </location>
</feature>
<sequence>MIIINTEDITQLIEFLKLNIIPIATFLISLVTFIITFANFQRNKGNIVCQQIGNNSLASIMKPDRVDLETPDVYWQNDFRAIIDVIITNKSALPISIIEFTLNNKRTFNSYSKPGDRYCATTTPKDTIHNGVLSSGSERQAIFFIDDKWLQPVLDIPPYTSIRGTLFFHFNDPSDVKVGNNTLEIVTSRKNFSFSIRISGNVHSVLPLPDRILRARDEKFS</sequence>
<name>A0A4V5TS33_BACMY</name>
<reference evidence="2 3" key="1">
    <citation type="journal article" date="2019" name="Environ. Microbiol.">
        <title>An active ?-lactamase is a part of an orchestrated cell wall stress resistance network of Bacillus subtilis and related rhizosphere species.</title>
        <authorList>
            <person name="Bucher T."/>
            <person name="Keren-Paz A."/>
            <person name="Hausser J."/>
            <person name="Olender T."/>
            <person name="Cytryn E."/>
            <person name="Kolodkin-Gal I."/>
        </authorList>
    </citation>
    <scope>NUCLEOTIDE SEQUENCE [LARGE SCALE GENOMIC DNA]</scope>
    <source>
        <strain evidence="2 3">I186</strain>
    </source>
</reference>
<dbReference type="AlphaFoldDB" id="A0A4V5TS33"/>
<evidence type="ECO:0000256" key="1">
    <source>
        <dbReference type="SAM" id="Phobius"/>
    </source>
</evidence>
<comment type="caution">
    <text evidence="2">The sequence shown here is derived from an EMBL/GenBank/DDBJ whole genome shotgun (WGS) entry which is preliminary data.</text>
</comment>
<proteinExistence type="predicted"/>
<organism evidence="2 3">
    <name type="scientific">Bacillus mycoides</name>
    <dbReference type="NCBI Taxonomy" id="1405"/>
    <lineage>
        <taxon>Bacteria</taxon>
        <taxon>Bacillati</taxon>
        <taxon>Bacillota</taxon>
        <taxon>Bacilli</taxon>
        <taxon>Bacillales</taxon>
        <taxon>Bacillaceae</taxon>
        <taxon>Bacillus</taxon>
        <taxon>Bacillus cereus group</taxon>
    </lineage>
</organism>
<keyword evidence="1" id="KW-0812">Transmembrane</keyword>